<organism evidence="1 2">
    <name type="scientific">Wickerhamomyces anomalus (strain ATCC 58044 / CBS 1984 / NCYC 433 / NRRL Y-366-8)</name>
    <name type="common">Yeast</name>
    <name type="synonym">Hansenula anomala</name>
    <dbReference type="NCBI Taxonomy" id="683960"/>
    <lineage>
        <taxon>Eukaryota</taxon>
        <taxon>Fungi</taxon>
        <taxon>Dikarya</taxon>
        <taxon>Ascomycota</taxon>
        <taxon>Saccharomycotina</taxon>
        <taxon>Saccharomycetes</taxon>
        <taxon>Phaffomycetales</taxon>
        <taxon>Wickerhamomycetaceae</taxon>
        <taxon>Wickerhamomyces</taxon>
    </lineage>
</organism>
<dbReference type="RefSeq" id="XP_019040126.1">
    <property type="nucleotide sequence ID" value="XM_019184575.1"/>
</dbReference>
<accession>A0A1E3P654</accession>
<dbReference type="OrthoDB" id="10667748at2759"/>
<gene>
    <name evidence="1" type="ORF">WICANDRAFT_77585</name>
</gene>
<dbReference type="GeneID" id="30201821"/>
<sequence length="344" mass="40562">MNHNQYHQYPFPTPLPSPGFSSAYFHPSQDHHHNYSINYQKDPLYSFQQGLGISPPNVQLQWSNYNYLNTPVNNTIINPRSTINSNEGNQKVKLPPLTSFYSFKKPIVVDPFEKKPLEEKPTAKPITKDIVKPRPTINHGASKLINPSRVCKKIQFKKRTKFLSKIIINEDFLINHIANDPSITINYDLKIQRIEISQEQLDRYVLNEFLFEILKFNDKRDSTFLIDNFPENRITIDLKFDLQDKIIKIWLELLKTSESNITKDEILIELTKYVEKFMESPNFNDPNFDFNKLMKEEKARIQDKNKANKDNRKMFRPSWRLGAKDELSLVEMEVEVEKKKDRID</sequence>
<dbReference type="Proteomes" id="UP000094112">
    <property type="component" value="Unassembled WGS sequence"/>
</dbReference>
<protein>
    <submittedName>
        <fullName evidence="1">Uncharacterized protein</fullName>
    </submittedName>
</protein>
<evidence type="ECO:0000313" key="2">
    <source>
        <dbReference type="Proteomes" id="UP000094112"/>
    </source>
</evidence>
<name>A0A1E3P654_WICAA</name>
<dbReference type="AlphaFoldDB" id="A0A1E3P654"/>
<evidence type="ECO:0000313" key="1">
    <source>
        <dbReference type="EMBL" id="ODQ60919.1"/>
    </source>
</evidence>
<reference evidence="1 2" key="1">
    <citation type="journal article" date="2016" name="Proc. Natl. Acad. Sci. U.S.A.">
        <title>Comparative genomics of biotechnologically important yeasts.</title>
        <authorList>
            <person name="Riley R."/>
            <person name="Haridas S."/>
            <person name="Wolfe K.H."/>
            <person name="Lopes M.R."/>
            <person name="Hittinger C.T."/>
            <person name="Goeker M."/>
            <person name="Salamov A.A."/>
            <person name="Wisecaver J.H."/>
            <person name="Long T.M."/>
            <person name="Calvey C.H."/>
            <person name="Aerts A.L."/>
            <person name="Barry K.W."/>
            <person name="Choi C."/>
            <person name="Clum A."/>
            <person name="Coughlan A.Y."/>
            <person name="Deshpande S."/>
            <person name="Douglass A.P."/>
            <person name="Hanson S.J."/>
            <person name="Klenk H.-P."/>
            <person name="LaButti K.M."/>
            <person name="Lapidus A."/>
            <person name="Lindquist E.A."/>
            <person name="Lipzen A.M."/>
            <person name="Meier-Kolthoff J.P."/>
            <person name="Ohm R.A."/>
            <person name="Otillar R.P."/>
            <person name="Pangilinan J.L."/>
            <person name="Peng Y."/>
            <person name="Rokas A."/>
            <person name="Rosa C.A."/>
            <person name="Scheuner C."/>
            <person name="Sibirny A.A."/>
            <person name="Slot J.C."/>
            <person name="Stielow J.B."/>
            <person name="Sun H."/>
            <person name="Kurtzman C.P."/>
            <person name="Blackwell M."/>
            <person name="Grigoriev I.V."/>
            <person name="Jeffries T.W."/>
        </authorList>
    </citation>
    <scope>NUCLEOTIDE SEQUENCE [LARGE SCALE GENOMIC DNA]</scope>
    <source>
        <strain evidence="2">ATCC 58044 / CBS 1984 / NCYC 433 / NRRL Y-366-8</strain>
    </source>
</reference>
<proteinExistence type="predicted"/>
<keyword evidence="2" id="KW-1185">Reference proteome</keyword>
<dbReference type="EMBL" id="KV454209">
    <property type="protein sequence ID" value="ODQ60919.1"/>
    <property type="molecule type" value="Genomic_DNA"/>
</dbReference>